<organism evidence="5 6">
    <name type="scientific">Ornithinimicrobium faecis</name>
    <dbReference type="NCBI Taxonomy" id="2934158"/>
    <lineage>
        <taxon>Bacteria</taxon>
        <taxon>Bacillati</taxon>
        <taxon>Actinomycetota</taxon>
        <taxon>Actinomycetes</taxon>
        <taxon>Micrococcales</taxon>
        <taxon>Ornithinimicrobiaceae</taxon>
        <taxon>Ornithinimicrobium</taxon>
    </lineage>
</organism>
<keyword evidence="3 5" id="KW-0378">Hydrolase</keyword>
<evidence type="ECO:0000256" key="2">
    <source>
        <dbReference type="ARBA" id="ARBA00022797"/>
    </source>
</evidence>
<dbReference type="PANTHER" id="PTHR21661:SF35">
    <property type="entry name" value="EPOXIDE HYDROLASE"/>
    <property type="match status" value="1"/>
</dbReference>
<dbReference type="GO" id="GO:0016787">
    <property type="term" value="F:hydrolase activity"/>
    <property type="evidence" value="ECO:0007669"/>
    <property type="project" value="UniProtKB-KW"/>
</dbReference>
<name>A0ABY4YSJ1_9MICO</name>
<protein>
    <submittedName>
        <fullName evidence="5">Epoxide hydrolase</fullName>
    </submittedName>
</protein>
<evidence type="ECO:0000256" key="1">
    <source>
        <dbReference type="ARBA" id="ARBA00010088"/>
    </source>
</evidence>
<reference evidence="5" key="1">
    <citation type="submission" date="2022-06" db="EMBL/GenBank/DDBJ databases">
        <title>Ornithinimicrobium HY1793.</title>
        <authorList>
            <person name="Huang Y."/>
        </authorList>
    </citation>
    <scope>NUCLEOTIDE SEQUENCE</scope>
    <source>
        <strain evidence="5">HY1793</strain>
    </source>
</reference>
<dbReference type="PIRSF" id="PIRSF001112">
    <property type="entry name" value="Epoxide_hydrolase"/>
    <property type="match status" value="1"/>
</dbReference>
<dbReference type="PRINTS" id="PR00412">
    <property type="entry name" value="EPOXHYDRLASE"/>
</dbReference>
<evidence type="ECO:0000256" key="3">
    <source>
        <dbReference type="ARBA" id="ARBA00022801"/>
    </source>
</evidence>
<gene>
    <name evidence="5" type="ORF">NF556_19465</name>
</gene>
<dbReference type="PANTHER" id="PTHR21661">
    <property type="entry name" value="EPOXIDE HYDROLASE 1-RELATED"/>
    <property type="match status" value="1"/>
</dbReference>
<proteinExistence type="inferred from homology"/>
<keyword evidence="2" id="KW-0058">Aromatic hydrocarbons catabolism</keyword>
<accession>A0ABY4YSJ1</accession>
<keyword evidence="6" id="KW-1185">Reference proteome</keyword>
<feature type="domain" description="Epoxide hydrolase N-terminal" evidence="4">
    <location>
        <begin position="8"/>
        <end position="113"/>
    </location>
</feature>
<evidence type="ECO:0000313" key="5">
    <source>
        <dbReference type="EMBL" id="USQ79738.1"/>
    </source>
</evidence>
<dbReference type="Gene3D" id="3.40.50.1820">
    <property type="entry name" value="alpha/beta hydrolase"/>
    <property type="match status" value="1"/>
</dbReference>
<evidence type="ECO:0000313" key="6">
    <source>
        <dbReference type="Proteomes" id="UP001056455"/>
    </source>
</evidence>
<comment type="similarity">
    <text evidence="1">Belongs to the peptidase S33 family.</text>
</comment>
<dbReference type="EMBL" id="CP099489">
    <property type="protein sequence ID" value="USQ79738.1"/>
    <property type="molecule type" value="Genomic_DNA"/>
</dbReference>
<dbReference type="Proteomes" id="UP001056455">
    <property type="component" value="Chromosome"/>
</dbReference>
<dbReference type="RefSeq" id="WP_252592842.1">
    <property type="nucleotide sequence ID" value="NZ_CP099489.1"/>
</dbReference>
<dbReference type="InterPro" id="IPR029058">
    <property type="entry name" value="AB_hydrolase_fold"/>
</dbReference>
<dbReference type="InterPro" id="IPR016292">
    <property type="entry name" value="Epoxide_hydrolase"/>
</dbReference>
<sequence>MTTTNHDITPFTLHVPEQSLTELTTRLQQTRWPVEDAGTGWDHGVPVGYAKELATYWAGDFDWRAQEQRINSFPQFTTPIDGHDTHFFHVRSEHEGATPLLLLHGWPGAPTEFLPMVAALVDPVSHGGEAADAFDVVIATIPGFGISGPAIGWNTDRAAGAMVTLMARLGYDRYVVHGYDTGSLIGRTIGLIDAEHVVGLHLTDVLGGPEVTMETANPGDPREVRAAERAMRYEWELGGYAMVQSTRPQTLGLALTDSPVGLLTWLVERFHDWSAADESPEEVLSRDEMLTTVSIYWHFATIWSSMRYYKEGATDWGAEPETSRTPLAIAAMPQDLGSAVPRTVEAANNLVRWEELAQGGHFAGWEQPDLMVADLRAAVRVLASANGS</sequence>
<dbReference type="InterPro" id="IPR000639">
    <property type="entry name" value="Epox_hydrolase-like"/>
</dbReference>
<evidence type="ECO:0000259" key="4">
    <source>
        <dbReference type="Pfam" id="PF06441"/>
    </source>
</evidence>
<dbReference type="InterPro" id="IPR010497">
    <property type="entry name" value="Epoxide_hydro_N"/>
</dbReference>
<dbReference type="Pfam" id="PF06441">
    <property type="entry name" value="EHN"/>
    <property type="match status" value="1"/>
</dbReference>
<dbReference type="SUPFAM" id="SSF53474">
    <property type="entry name" value="alpha/beta-Hydrolases"/>
    <property type="match status" value="1"/>
</dbReference>